<gene>
    <name evidence="7" type="ORF">DFP72DRAFT_315917</name>
</gene>
<feature type="region of interest" description="Disordered" evidence="4">
    <location>
        <begin position="182"/>
        <end position="207"/>
    </location>
</feature>
<feature type="compositionally biased region" description="Low complexity" evidence="4">
    <location>
        <begin position="295"/>
        <end position="308"/>
    </location>
</feature>
<dbReference type="Gene3D" id="4.10.240.10">
    <property type="entry name" value="Zn(2)-C6 fungal-type DNA-binding domain"/>
    <property type="match status" value="1"/>
</dbReference>
<dbReference type="GO" id="GO:0003677">
    <property type="term" value="F:DNA binding"/>
    <property type="evidence" value="ECO:0007669"/>
    <property type="project" value="InterPro"/>
</dbReference>
<accession>A0A8H6H7W5</accession>
<comment type="subcellular location">
    <subcellularLocation>
        <location evidence="1">Nucleus</location>
    </subcellularLocation>
</comment>
<dbReference type="GO" id="GO:0006351">
    <property type="term" value="P:DNA-templated transcription"/>
    <property type="evidence" value="ECO:0007669"/>
    <property type="project" value="InterPro"/>
</dbReference>
<feature type="compositionally biased region" description="Basic residues" evidence="4">
    <location>
        <begin position="1041"/>
        <end position="1051"/>
    </location>
</feature>
<feature type="compositionally biased region" description="Low complexity" evidence="4">
    <location>
        <begin position="875"/>
        <end position="886"/>
    </location>
</feature>
<reference evidence="7 8" key="1">
    <citation type="submission" date="2020-07" db="EMBL/GenBank/DDBJ databases">
        <title>Comparative genomics of pyrophilous fungi reveals a link between fire events and developmental genes.</title>
        <authorList>
            <consortium name="DOE Joint Genome Institute"/>
            <person name="Steindorff A.S."/>
            <person name="Carver A."/>
            <person name="Calhoun S."/>
            <person name="Stillman K."/>
            <person name="Liu H."/>
            <person name="Lipzen A."/>
            <person name="Pangilinan J."/>
            <person name="Labutti K."/>
            <person name="Bruns T.D."/>
            <person name="Grigoriev I.V."/>
        </authorList>
    </citation>
    <scope>NUCLEOTIDE SEQUENCE [LARGE SCALE GENOMIC DNA]</scope>
    <source>
        <strain evidence="7 8">CBS 144469</strain>
    </source>
</reference>
<feature type="domain" description="Zn(2)-C6 fungal-type" evidence="5">
    <location>
        <begin position="27"/>
        <end position="56"/>
    </location>
</feature>
<dbReference type="InterPro" id="IPR050613">
    <property type="entry name" value="Sec_Metabolite_Reg"/>
</dbReference>
<feature type="region of interest" description="Disordered" evidence="4">
    <location>
        <begin position="811"/>
        <end position="835"/>
    </location>
</feature>
<dbReference type="Proteomes" id="UP000521943">
    <property type="component" value="Unassembled WGS sequence"/>
</dbReference>
<feature type="compositionally biased region" description="Low complexity" evidence="4">
    <location>
        <begin position="825"/>
        <end position="835"/>
    </location>
</feature>
<dbReference type="InterPro" id="IPR036864">
    <property type="entry name" value="Zn2-C6_fun-type_DNA-bd_sf"/>
</dbReference>
<feature type="compositionally biased region" description="Basic and acidic residues" evidence="4">
    <location>
        <begin position="887"/>
        <end position="896"/>
    </location>
</feature>
<dbReference type="PROSITE" id="PS00463">
    <property type="entry name" value="ZN2_CY6_FUNGAL_1"/>
    <property type="match status" value="1"/>
</dbReference>
<organism evidence="7 8">
    <name type="scientific">Ephemerocybe angulata</name>
    <dbReference type="NCBI Taxonomy" id="980116"/>
    <lineage>
        <taxon>Eukaryota</taxon>
        <taxon>Fungi</taxon>
        <taxon>Dikarya</taxon>
        <taxon>Basidiomycota</taxon>
        <taxon>Agaricomycotina</taxon>
        <taxon>Agaricomycetes</taxon>
        <taxon>Agaricomycetidae</taxon>
        <taxon>Agaricales</taxon>
        <taxon>Agaricineae</taxon>
        <taxon>Psathyrellaceae</taxon>
        <taxon>Ephemerocybe</taxon>
    </lineage>
</organism>
<evidence type="ECO:0000256" key="1">
    <source>
        <dbReference type="ARBA" id="ARBA00004123"/>
    </source>
</evidence>
<dbReference type="EMBL" id="JACGCI010000294">
    <property type="protein sequence ID" value="KAF6741102.1"/>
    <property type="molecule type" value="Genomic_DNA"/>
</dbReference>
<dbReference type="SMART" id="SM00906">
    <property type="entry name" value="Fungal_trans"/>
    <property type="match status" value="1"/>
</dbReference>
<feature type="compositionally biased region" description="Low complexity" evidence="4">
    <location>
        <begin position="920"/>
        <end position="931"/>
    </location>
</feature>
<dbReference type="PROSITE" id="PS50048">
    <property type="entry name" value="ZN2_CY6_FUNGAL_2"/>
    <property type="match status" value="1"/>
</dbReference>
<feature type="compositionally biased region" description="Polar residues" evidence="4">
    <location>
        <begin position="727"/>
        <end position="746"/>
    </location>
</feature>
<protein>
    <submittedName>
        <fullName evidence="7">Fungal-specific transcription factor domain-containing protein</fullName>
    </submittedName>
</protein>
<dbReference type="InterPro" id="IPR017896">
    <property type="entry name" value="4Fe4S_Fe-S-bd"/>
</dbReference>
<dbReference type="PANTHER" id="PTHR31001:SF56">
    <property type="entry name" value="ZN(2)-C6 FUNGAL-TYPE DOMAIN-CONTAINING PROTEIN"/>
    <property type="match status" value="1"/>
</dbReference>
<dbReference type="PROSITE" id="PS51379">
    <property type="entry name" value="4FE4S_FER_2"/>
    <property type="match status" value="1"/>
</dbReference>
<evidence type="ECO:0000256" key="3">
    <source>
        <dbReference type="ARBA" id="ARBA00023242"/>
    </source>
</evidence>
<dbReference type="PANTHER" id="PTHR31001">
    <property type="entry name" value="UNCHARACTERIZED TRANSCRIPTIONAL REGULATORY PROTEIN"/>
    <property type="match status" value="1"/>
</dbReference>
<keyword evidence="3" id="KW-0539">Nucleus</keyword>
<keyword evidence="2" id="KW-0479">Metal-binding</keyword>
<feature type="region of interest" description="Disordered" evidence="4">
    <location>
        <begin position="875"/>
        <end position="1001"/>
    </location>
</feature>
<dbReference type="Pfam" id="PF04082">
    <property type="entry name" value="Fungal_trans"/>
    <property type="match status" value="1"/>
</dbReference>
<evidence type="ECO:0000259" key="6">
    <source>
        <dbReference type="PROSITE" id="PS51379"/>
    </source>
</evidence>
<feature type="compositionally biased region" description="Low complexity" evidence="4">
    <location>
        <begin position="1052"/>
        <end position="1065"/>
    </location>
</feature>
<feature type="compositionally biased region" description="Low complexity" evidence="4">
    <location>
        <begin position="897"/>
        <end position="911"/>
    </location>
</feature>
<evidence type="ECO:0000256" key="2">
    <source>
        <dbReference type="ARBA" id="ARBA00022723"/>
    </source>
</evidence>
<dbReference type="SUPFAM" id="SSF57701">
    <property type="entry name" value="Zn2/Cys6 DNA-binding domain"/>
    <property type="match status" value="1"/>
</dbReference>
<feature type="domain" description="4Fe-4S ferredoxin-type" evidence="6">
    <location>
        <begin position="34"/>
        <end position="66"/>
    </location>
</feature>
<feature type="compositionally biased region" description="Basic and acidic residues" evidence="4">
    <location>
        <begin position="125"/>
        <end position="138"/>
    </location>
</feature>
<feature type="compositionally biased region" description="Low complexity" evidence="4">
    <location>
        <begin position="940"/>
        <end position="949"/>
    </location>
</feature>
<dbReference type="CDD" id="cd00067">
    <property type="entry name" value="GAL4"/>
    <property type="match status" value="1"/>
</dbReference>
<name>A0A8H6H7W5_9AGAR</name>
<dbReference type="InterPro" id="IPR001138">
    <property type="entry name" value="Zn2Cys6_DnaBD"/>
</dbReference>
<dbReference type="AlphaFoldDB" id="A0A8H6H7W5"/>
<dbReference type="CDD" id="cd12148">
    <property type="entry name" value="fungal_TF_MHR"/>
    <property type="match status" value="1"/>
</dbReference>
<feature type="compositionally biased region" description="Low complexity" evidence="4">
    <location>
        <begin position="192"/>
        <end position="203"/>
    </location>
</feature>
<sequence length="1192" mass="130796">MPQVSRKDVNAQKAQDKESKRARGALSCAECRRLKLKCDKTVPCTSCKRRGCSAICPNGSLITGQGTRFVLADTEKLHTKISVMSDRIRQLEDALAVVQSTVTNEPHPLLARDLMKIKSSLELHSAVEEGDKEPTTKEEPEDGEETQYIDAFGTLAIRDDGAATFYGRSAGSESLLIGELPASQSDMGTPRSVSISAQSSVSSPAGHYTSPEVANLAANFPLASTMYRPGIDIEYIVSTYLPPWQEAVRLYQLYLEQAPWFFGAVTRRQIEDELLPMWYKEAPRPTNPATPGGLPANAASPTPSAASNGHGDRFAPSPPATKGNAHDLALLFMVYSYGSMTDMAMPSAPDNPESEHYHQLAKACLTIEPILERPPSVATVQTLSLMSIYEGICGKENSIEATWALFGIATKLAQSIGLHRDCARWKLSPGEVQKRRALFWELFITDCWQSLATGRLATFSLPFVDCELPFDPDQTMTDDGTPQPSFPYWKAKFGAECVSAVVQGTLTSRAPKYSIILELDRKVRDMELPLYAQGSPPEGVGLAQTMSHFMPTNYRELTLLYIHRCFFAHALSSNPQDPIKSQYAPSFLAGYRSACTIINSVKTQFTLFPAQIARFWVLWTHAFSASVMISSVITHSPKCKVAPAAMLELKTACDMFEAAALHGGRAGKFLPILKRLQTKAQQVYRDVHSGLPPKIPGDIFRPSGEDEKDELLIFSGKTTTVAIKAAGSNTTRSAGSSPQSSNNGNMPASRAGSGSPGQAYTVTDNPSFANVHPSLMNELNMFDGHLRLQIQNARRAGGDLFGVPMVVDSAGPSTHGMRPPPQVVPPVMSMSPVHDPGLLQEQQQHQQQFLQQMEHQRREELQRLELERQESARQQQLLAQRQQQEAARAHQEEQQRRQQQQQQQQKAAAEQQRQEEYHHQQMMQQRQMQGQAPPPPLPGSSSSHSSHSHQMIPGQSRQGSREYGTGMEHSGHRGPSSSSYARPMDTVESPYGPGPSHALHRIPTRSLSNINMQQAYQQQSGPPSSIPSSSPHTVYQQQHVSSHHHQHHPHHPSQSASGSESSGHHMYSMSPEPPSQSPLSHTHYSRQHAPSPASAYDVQRGMGVAPSSSAGVSPAGAVARNEDPNYYWSAAPTTAYGGQGHMGYSGQGQQPQSYHYTPEGALRGIAAEDPRLQETWQTYMNSVGSPRQFLSD</sequence>
<feature type="region of interest" description="Disordered" evidence="4">
    <location>
        <begin position="1014"/>
        <end position="1096"/>
    </location>
</feature>
<dbReference type="InterPro" id="IPR007219">
    <property type="entry name" value="XnlR_reg_dom"/>
</dbReference>
<feature type="region of interest" description="Disordered" evidence="4">
    <location>
        <begin position="727"/>
        <end position="764"/>
    </location>
</feature>
<evidence type="ECO:0000313" key="7">
    <source>
        <dbReference type="EMBL" id="KAF6741102.1"/>
    </source>
</evidence>
<keyword evidence="8" id="KW-1185">Reference proteome</keyword>
<evidence type="ECO:0000259" key="5">
    <source>
        <dbReference type="PROSITE" id="PS50048"/>
    </source>
</evidence>
<feature type="compositionally biased region" description="Low complexity" evidence="4">
    <location>
        <begin position="1017"/>
        <end position="1040"/>
    </location>
</feature>
<dbReference type="GO" id="GO:0000981">
    <property type="term" value="F:DNA-binding transcription factor activity, RNA polymerase II-specific"/>
    <property type="evidence" value="ECO:0007669"/>
    <property type="project" value="InterPro"/>
</dbReference>
<evidence type="ECO:0000313" key="8">
    <source>
        <dbReference type="Proteomes" id="UP000521943"/>
    </source>
</evidence>
<dbReference type="SMART" id="SM00066">
    <property type="entry name" value="GAL4"/>
    <property type="match status" value="1"/>
</dbReference>
<dbReference type="OrthoDB" id="424974at2759"/>
<feature type="region of interest" description="Disordered" evidence="4">
    <location>
        <begin position="125"/>
        <end position="144"/>
    </location>
</feature>
<dbReference type="GO" id="GO:0005634">
    <property type="term" value="C:nucleus"/>
    <property type="evidence" value="ECO:0007669"/>
    <property type="project" value="UniProtKB-SubCell"/>
</dbReference>
<feature type="region of interest" description="Disordered" evidence="4">
    <location>
        <begin position="285"/>
        <end position="319"/>
    </location>
</feature>
<comment type="caution">
    <text evidence="7">The sequence shown here is derived from an EMBL/GenBank/DDBJ whole genome shotgun (WGS) entry which is preliminary data.</text>
</comment>
<evidence type="ECO:0000256" key="4">
    <source>
        <dbReference type="SAM" id="MobiDB-lite"/>
    </source>
</evidence>
<dbReference type="GO" id="GO:0008270">
    <property type="term" value="F:zinc ion binding"/>
    <property type="evidence" value="ECO:0007669"/>
    <property type="project" value="InterPro"/>
</dbReference>
<proteinExistence type="predicted"/>